<organism evidence="2 3">
    <name type="scientific">Sphingobacterium spiritivorum ATCC 33300</name>
    <dbReference type="NCBI Taxonomy" id="525372"/>
    <lineage>
        <taxon>Bacteria</taxon>
        <taxon>Pseudomonadati</taxon>
        <taxon>Bacteroidota</taxon>
        <taxon>Sphingobacteriia</taxon>
        <taxon>Sphingobacteriales</taxon>
        <taxon>Sphingobacteriaceae</taxon>
        <taxon>Sphingobacterium</taxon>
    </lineage>
</organism>
<dbReference type="Proteomes" id="UP000006241">
    <property type="component" value="Unassembled WGS sequence"/>
</dbReference>
<dbReference type="RefSeq" id="WP_003009010.1">
    <property type="nucleotide sequence ID" value="NZ_GG668632.1"/>
</dbReference>
<feature type="domain" description="Glycosyltransferase 2-like" evidence="1">
    <location>
        <begin position="6"/>
        <end position="121"/>
    </location>
</feature>
<dbReference type="AlphaFoldDB" id="C2G0V3"/>
<sequence>MKPKISIIFTSYNHREYLVQSLNSLIEQTYRDFELIIIDDCSTDGSQDILKEYQKYPFVRLFLNEINSGSYVKASNFGAEKAIGEYIIFAQCDDFAEPNQLEKLVEHVSEDFGVIFSKSILIDANNKVLGDDFSLREKAFREFCKNGGGISGSIMSQFLSKGCVIPNLSAALIRNDLYSKVGRLSEKYLVAADWDFWLKLSLITNFYYINSPLNNFRQHEATIRSSIKIKKQILEIYNIFYDFISQNNLSKAAIRDFQVGAGAIWISFFKSDKRSWIQSFISISRETSKFEKRNIWFLWLGFIYKIKEVVNR</sequence>
<comment type="caution">
    <text evidence="2">The sequence shown here is derived from an EMBL/GenBank/DDBJ whole genome shotgun (WGS) entry which is preliminary data.</text>
</comment>
<name>C2G0V3_SPHSI</name>
<dbReference type="Gene3D" id="3.90.550.10">
    <property type="entry name" value="Spore Coat Polysaccharide Biosynthesis Protein SpsA, Chain A"/>
    <property type="match status" value="1"/>
</dbReference>
<dbReference type="HOGENOM" id="CLU_025996_0_6_10"/>
<dbReference type="EMBL" id="ACHB01000071">
    <property type="protein sequence ID" value="EEI91183.1"/>
    <property type="molecule type" value="Genomic_DNA"/>
</dbReference>
<dbReference type="InterPro" id="IPR050834">
    <property type="entry name" value="Glycosyltransf_2"/>
</dbReference>
<evidence type="ECO:0000313" key="3">
    <source>
        <dbReference type="Proteomes" id="UP000006241"/>
    </source>
</evidence>
<dbReference type="PANTHER" id="PTHR43685">
    <property type="entry name" value="GLYCOSYLTRANSFERASE"/>
    <property type="match status" value="1"/>
</dbReference>
<protein>
    <submittedName>
        <fullName evidence="2">Glycosyltransferase, group 2 family protein</fullName>
        <ecNumber evidence="2">2.4.-.-</ecNumber>
    </submittedName>
</protein>
<dbReference type="GO" id="GO:0016757">
    <property type="term" value="F:glycosyltransferase activity"/>
    <property type="evidence" value="ECO:0007669"/>
    <property type="project" value="UniProtKB-KW"/>
</dbReference>
<dbReference type="EC" id="2.4.-.-" evidence="2"/>
<dbReference type="InterPro" id="IPR029044">
    <property type="entry name" value="Nucleotide-diphossugar_trans"/>
</dbReference>
<dbReference type="PANTHER" id="PTHR43685:SF11">
    <property type="entry name" value="GLYCOSYLTRANSFERASE TAGX-RELATED"/>
    <property type="match status" value="1"/>
</dbReference>
<proteinExistence type="predicted"/>
<keyword evidence="2" id="KW-0808">Transferase</keyword>
<keyword evidence="2" id="KW-0328">Glycosyltransferase</keyword>
<evidence type="ECO:0000259" key="1">
    <source>
        <dbReference type="Pfam" id="PF00535"/>
    </source>
</evidence>
<gene>
    <name evidence="2" type="ORF">HMPREF0765_3209</name>
</gene>
<accession>C2G0V3</accession>
<reference evidence="2 3" key="1">
    <citation type="submission" date="2009-01" db="EMBL/GenBank/DDBJ databases">
        <authorList>
            <person name="Qin X."/>
            <person name="Bachman B."/>
            <person name="Battles P."/>
            <person name="Bell A."/>
            <person name="Bess C."/>
            <person name="Bickham C."/>
            <person name="Chaboub L."/>
            <person name="Chen D."/>
            <person name="Coyle M."/>
            <person name="Deiros D.R."/>
            <person name="Dinh H."/>
            <person name="Forbes L."/>
            <person name="Fowler G."/>
            <person name="Francisco L."/>
            <person name="Fu Q."/>
            <person name="Gubbala S."/>
            <person name="Hale W."/>
            <person name="Han Y."/>
            <person name="Hemphill L."/>
            <person name="Highlander S.K."/>
            <person name="Hirani K."/>
            <person name="Hogues M."/>
            <person name="Jackson L."/>
            <person name="Jakkamsetti A."/>
            <person name="Javaid M."/>
            <person name="Jiang H."/>
            <person name="Korchina V."/>
            <person name="Kovar C."/>
            <person name="Lara F."/>
            <person name="Lee S."/>
            <person name="Mata R."/>
            <person name="Mathew T."/>
            <person name="Moen C."/>
            <person name="Morales K."/>
            <person name="Munidasa M."/>
            <person name="Nazareth L."/>
            <person name="Ngo R."/>
            <person name="Nguyen L."/>
            <person name="Okwuonu G."/>
            <person name="Ongeri F."/>
            <person name="Patil S."/>
            <person name="Petrosino J."/>
            <person name="Pham C."/>
            <person name="Pham P."/>
            <person name="Pu L.-L."/>
            <person name="Puazo M."/>
            <person name="Raj R."/>
            <person name="Reid J."/>
            <person name="Rouhana J."/>
            <person name="Saada N."/>
            <person name="Shang Y."/>
            <person name="Simmons D."/>
            <person name="Thornton R."/>
            <person name="Warren J."/>
            <person name="Weissenberger G."/>
            <person name="Zhang J."/>
            <person name="Zhang L."/>
            <person name="Zhou C."/>
            <person name="Zhu D."/>
            <person name="Muzny D."/>
            <person name="Worley K."/>
            <person name="Gibbs R."/>
        </authorList>
    </citation>
    <scope>NUCLEOTIDE SEQUENCE [LARGE SCALE GENOMIC DNA]</scope>
    <source>
        <strain evidence="2 3">ATCC 33300</strain>
    </source>
</reference>
<dbReference type="InterPro" id="IPR001173">
    <property type="entry name" value="Glyco_trans_2-like"/>
</dbReference>
<dbReference type="Pfam" id="PF00535">
    <property type="entry name" value="Glycos_transf_2"/>
    <property type="match status" value="1"/>
</dbReference>
<dbReference type="SUPFAM" id="SSF53448">
    <property type="entry name" value="Nucleotide-diphospho-sugar transferases"/>
    <property type="match status" value="1"/>
</dbReference>
<evidence type="ECO:0000313" key="2">
    <source>
        <dbReference type="EMBL" id="EEI91183.1"/>
    </source>
</evidence>